<proteinExistence type="inferred from homology"/>
<reference evidence="11 12" key="3">
    <citation type="submission" date="2019-09" db="EMBL/GenBank/DDBJ databases">
        <title>Taxonomic note: a critical rebuttal of the proposed division of the genus Arcobacter into six genera, emended descriptions of Arcobacter anaerophilus and the genus Arcobacter, and an assessment of genus-level boundaries for Epsilonproteobacteria using in silico genomic comparator tools.</title>
        <authorList>
            <person name="On S.L.W."/>
            <person name="Miller W.G."/>
            <person name="Biggs P."/>
            <person name="Cornelius A."/>
            <person name="Vandamme P."/>
        </authorList>
    </citation>
    <scope>NUCLEOTIDE SEQUENCE [LARGE SCALE GENOMIC DNA]</scope>
    <source>
        <strain evidence="11 12">LMG 26638</strain>
    </source>
</reference>
<evidence type="ECO:0000256" key="3">
    <source>
        <dbReference type="ARBA" id="ARBA00022448"/>
    </source>
</evidence>
<comment type="subcellular location">
    <subcellularLocation>
        <location evidence="1">Cell inner membrane</location>
        <topology evidence="1">Single-pass membrane protein</topology>
        <orientation evidence="1">Periplasmic side</orientation>
    </subcellularLocation>
</comment>
<sequence length="248" mass="28565">MERKKSFLIILILIVSAHVYLFAQLKVEEPKTIVAPKPSSSAAIKLNNVVIKKQEVKPKPKKVEKVVVKKKPIIKKKLPKTKSKNIVKEVKKKVKKKKIVKKKIEKKVEKPVEKPVKKPEPKKVFEKEQVPQEVSQKAQKSEKINPKVLKAVENEYLLKLKRLIDKNKKYPKAAKRLNQTGKVYLSFTIGKNGEIKNVRISKNSIYSRLNKAAIEILTKIKKFEPIPKELNKNSWDITVPVAYQIVRS</sequence>
<organism evidence="11 12">
    <name type="scientific">Malaciobacter pacificus</name>
    <dbReference type="NCBI Taxonomy" id="1080223"/>
    <lineage>
        <taxon>Bacteria</taxon>
        <taxon>Pseudomonadati</taxon>
        <taxon>Campylobacterota</taxon>
        <taxon>Epsilonproteobacteria</taxon>
        <taxon>Campylobacterales</taxon>
        <taxon>Arcobacteraceae</taxon>
        <taxon>Malaciobacter</taxon>
    </lineage>
</organism>
<dbReference type="InterPro" id="IPR006260">
    <property type="entry name" value="TonB/TolA_C"/>
</dbReference>
<dbReference type="InterPro" id="IPR037682">
    <property type="entry name" value="TonB_C"/>
</dbReference>
<dbReference type="AlphaFoldDB" id="A0A5C2HCB6"/>
<evidence type="ECO:0000256" key="2">
    <source>
        <dbReference type="ARBA" id="ARBA00006555"/>
    </source>
</evidence>
<evidence type="ECO:0000256" key="4">
    <source>
        <dbReference type="ARBA" id="ARBA00022475"/>
    </source>
</evidence>
<evidence type="ECO:0000256" key="5">
    <source>
        <dbReference type="ARBA" id="ARBA00022519"/>
    </source>
</evidence>
<dbReference type="Pfam" id="PF03544">
    <property type="entry name" value="TonB_C"/>
    <property type="match status" value="1"/>
</dbReference>
<accession>A0A5C2HCB6</accession>
<dbReference type="PANTHER" id="PTHR33446">
    <property type="entry name" value="PROTEIN TONB-RELATED"/>
    <property type="match status" value="1"/>
</dbReference>
<keyword evidence="5" id="KW-0997">Cell inner membrane</keyword>
<dbReference type="PROSITE" id="PS52015">
    <property type="entry name" value="TONB_CTD"/>
    <property type="match status" value="1"/>
</dbReference>
<dbReference type="PANTHER" id="PTHR33446:SF2">
    <property type="entry name" value="PROTEIN TONB"/>
    <property type="match status" value="1"/>
</dbReference>
<dbReference type="EMBL" id="CP035928">
    <property type="protein sequence ID" value="QEP34454.1"/>
    <property type="molecule type" value="Genomic_DNA"/>
</dbReference>
<dbReference type="RefSeq" id="WP_130233390.1">
    <property type="nucleotide sequence ID" value="NZ_BMEF01000003.1"/>
</dbReference>
<dbReference type="OrthoDB" id="9782624at2"/>
<feature type="domain" description="TonB C-terminal" evidence="10">
    <location>
        <begin position="155"/>
        <end position="248"/>
    </location>
</feature>
<dbReference type="SUPFAM" id="SSF74653">
    <property type="entry name" value="TolA/TonB C-terminal domain"/>
    <property type="match status" value="1"/>
</dbReference>
<evidence type="ECO:0000256" key="9">
    <source>
        <dbReference type="ARBA" id="ARBA00023136"/>
    </source>
</evidence>
<reference evidence="12" key="2">
    <citation type="submission" date="2019-09" db="EMBL/GenBank/DDBJ databases">
        <title>Complete genome sequencing of four Arcobacter species reveals a diverse suite of mobile elements.</title>
        <authorList>
            <person name="On S.L.W."/>
            <person name="Miller W.G."/>
            <person name="Biggs P."/>
            <person name="Cornelius A."/>
            <person name="Vandamme P."/>
        </authorList>
    </citation>
    <scope>NUCLEOTIDE SEQUENCE [LARGE SCALE GENOMIC DNA]</scope>
    <source>
        <strain evidence="12">LMG 26638</strain>
    </source>
</reference>
<gene>
    <name evidence="11" type="primary">tonB2</name>
    <name evidence="11" type="ORF">APAC_1340</name>
</gene>
<dbReference type="KEGG" id="apai:APAC_1340"/>
<evidence type="ECO:0000259" key="10">
    <source>
        <dbReference type="PROSITE" id="PS52015"/>
    </source>
</evidence>
<reference evidence="11 12" key="1">
    <citation type="submission" date="2019-09" db="EMBL/GenBank/DDBJ databases">
        <title>Complete genome sequencing of four Arcobacter species reveals a diverse suite of mobile elements.</title>
        <authorList>
            <person name="Miller W.G."/>
            <person name="Yee E."/>
            <person name="Bono J.L."/>
        </authorList>
    </citation>
    <scope>NUCLEOTIDE SEQUENCE [LARGE SCALE GENOMIC DNA]</scope>
    <source>
        <strain evidence="11 12">LMG 26638</strain>
    </source>
</reference>
<dbReference type="GO" id="GO:0031992">
    <property type="term" value="F:energy transducer activity"/>
    <property type="evidence" value="ECO:0007669"/>
    <property type="project" value="InterPro"/>
</dbReference>
<keyword evidence="8" id="KW-1133">Transmembrane helix</keyword>
<dbReference type="InterPro" id="IPR051045">
    <property type="entry name" value="TonB-dependent_transducer"/>
</dbReference>
<keyword evidence="6" id="KW-0812">Transmembrane</keyword>
<evidence type="ECO:0000313" key="11">
    <source>
        <dbReference type="EMBL" id="QEP34454.1"/>
    </source>
</evidence>
<keyword evidence="7" id="KW-0653">Protein transport</keyword>
<keyword evidence="3" id="KW-0813">Transport</keyword>
<evidence type="ECO:0000256" key="6">
    <source>
        <dbReference type="ARBA" id="ARBA00022692"/>
    </source>
</evidence>
<dbReference type="GO" id="GO:0098797">
    <property type="term" value="C:plasma membrane protein complex"/>
    <property type="evidence" value="ECO:0007669"/>
    <property type="project" value="TreeGrafter"/>
</dbReference>
<dbReference type="GO" id="GO:0015031">
    <property type="term" value="P:protein transport"/>
    <property type="evidence" value="ECO:0007669"/>
    <property type="project" value="UniProtKB-KW"/>
</dbReference>
<comment type="similarity">
    <text evidence="2">Belongs to the TonB family.</text>
</comment>
<protein>
    <submittedName>
        <fullName evidence="11">Energy transduction protein TonB</fullName>
    </submittedName>
</protein>
<dbReference type="Gene3D" id="3.30.1150.10">
    <property type="match status" value="1"/>
</dbReference>
<dbReference type="PRINTS" id="PR01374">
    <property type="entry name" value="TONBPROTEIN"/>
</dbReference>
<name>A0A5C2HCB6_9BACT</name>
<dbReference type="GO" id="GO:0015891">
    <property type="term" value="P:siderophore transport"/>
    <property type="evidence" value="ECO:0007669"/>
    <property type="project" value="InterPro"/>
</dbReference>
<keyword evidence="12" id="KW-1185">Reference proteome</keyword>
<keyword evidence="9" id="KW-0472">Membrane</keyword>
<evidence type="ECO:0000256" key="1">
    <source>
        <dbReference type="ARBA" id="ARBA00004383"/>
    </source>
</evidence>
<dbReference type="InterPro" id="IPR003538">
    <property type="entry name" value="TonB"/>
</dbReference>
<dbReference type="Proteomes" id="UP000322726">
    <property type="component" value="Chromosome"/>
</dbReference>
<evidence type="ECO:0000256" key="7">
    <source>
        <dbReference type="ARBA" id="ARBA00022927"/>
    </source>
</evidence>
<evidence type="ECO:0000256" key="8">
    <source>
        <dbReference type="ARBA" id="ARBA00022989"/>
    </source>
</evidence>
<dbReference type="GO" id="GO:0055085">
    <property type="term" value="P:transmembrane transport"/>
    <property type="evidence" value="ECO:0007669"/>
    <property type="project" value="InterPro"/>
</dbReference>
<dbReference type="NCBIfam" id="TIGR01352">
    <property type="entry name" value="tonB_Cterm"/>
    <property type="match status" value="1"/>
</dbReference>
<dbReference type="GO" id="GO:0030288">
    <property type="term" value="C:outer membrane-bounded periplasmic space"/>
    <property type="evidence" value="ECO:0007669"/>
    <property type="project" value="InterPro"/>
</dbReference>
<keyword evidence="4" id="KW-1003">Cell membrane</keyword>
<evidence type="ECO:0000313" key="12">
    <source>
        <dbReference type="Proteomes" id="UP000322726"/>
    </source>
</evidence>